<evidence type="ECO:0000256" key="2">
    <source>
        <dbReference type="ARBA" id="ARBA00022525"/>
    </source>
</evidence>
<accession>A0A1U8AZ25</accession>
<dbReference type="InterPro" id="IPR039639">
    <property type="entry name" value="IDA-like"/>
</dbReference>
<comment type="subcellular location">
    <subcellularLocation>
        <location evidence="1">Secreted</location>
        <location evidence="1">Extracellular space</location>
    </subcellularLocation>
</comment>
<keyword evidence="2" id="KW-0964">Secreted</keyword>
<dbReference type="GeneID" id="104609096"/>
<proteinExistence type="predicted"/>
<feature type="compositionally biased region" description="Pro residues" evidence="4">
    <location>
        <begin position="113"/>
        <end position="126"/>
    </location>
</feature>
<dbReference type="PANTHER" id="PTHR33599:SF20">
    <property type="entry name" value="PROTEIN IDA"/>
    <property type="match status" value="1"/>
</dbReference>
<evidence type="ECO:0000256" key="5">
    <source>
        <dbReference type="SAM" id="SignalP"/>
    </source>
</evidence>
<reference evidence="7" key="1">
    <citation type="submission" date="2025-08" db="UniProtKB">
        <authorList>
            <consortium name="RefSeq"/>
        </authorList>
    </citation>
    <scope>IDENTIFICATION</scope>
</reference>
<evidence type="ECO:0000256" key="3">
    <source>
        <dbReference type="ARBA" id="ARBA00022729"/>
    </source>
</evidence>
<feature type="compositionally biased region" description="Polar residues" evidence="4">
    <location>
        <begin position="88"/>
        <end position="100"/>
    </location>
</feature>
<sequence>MKGMKAILVTFLLAFAIGGAAAIRALDATLYVSHGAETRQAQGFDALGGFGYLPKGPLPPSGTNHAPPSTPSVGHKQIKFVNLHMGSSRPSHPPHSTLSVSHEEARFGYLPKGPVPPSGPSHPPPSTVSAGLEETRFGYLPKGPVPPSGPSHPPAQSVDHEKISFGYLPKGPVPPSGPSHPPPF</sequence>
<dbReference type="Proteomes" id="UP000189703">
    <property type="component" value="Unplaced"/>
</dbReference>
<name>A0A1U8AZ25_NELNU</name>
<evidence type="ECO:0000313" key="7">
    <source>
        <dbReference type="RefSeq" id="XP_010273614.1"/>
    </source>
</evidence>
<feature type="region of interest" description="Disordered" evidence="4">
    <location>
        <begin position="84"/>
        <end position="184"/>
    </location>
</feature>
<organism evidence="6 7">
    <name type="scientific">Nelumbo nucifera</name>
    <name type="common">Sacred lotus</name>
    <dbReference type="NCBI Taxonomy" id="4432"/>
    <lineage>
        <taxon>Eukaryota</taxon>
        <taxon>Viridiplantae</taxon>
        <taxon>Streptophyta</taxon>
        <taxon>Embryophyta</taxon>
        <taxon>Tracheophyta</taxon>
        <taxon>Spermatophyta</taxon>
        <taxon>Magnoliopsida</taxon>
        <taxon>Proteales</taxon>
        <taxon>Nelumbonaceae</taxon>
        <taxon>Nelumbo</taxon>
    </lineage>
</organism>
<gene>
    <name evidence="7" type="primary">LOC104609096</name>
</gene>
<evidence type="ECO:0000256" key="1">
    <source>
        <dbReference type="ARBA" id="ARBA00004239"/>
    </source>
</evidence>
<dbReference type="GO" id="GO:0005576">
    <property type="term" value="C:extracellular region"/>
    <property type="evidence" value="ECO:0007669"/>
    <property type="project" value="UniProtKB-SubCell"/>
</dbReference>
<feature type="region of interest" description="Disordered" evidence="4">
    <location>
        <begin position="55"/>
        <end position="74"/>
    </location>
</feature>
<dbReference type="OMA" id="IHDPPHF"/>
<protein>
    <submittedName>
        <fullName evidence="7">Proline-rich protein 2</fullName>
    </submittedName>
</protein>
<feature type="compositionally biased region" description="Pro residues" evidence="4">
    <location>
        <begin position="143"/>
        <end position="153"/>
    </location>
</feature>
<dbReference type="RefSeq" id="XP_010273614.1">
    <property type="nucleotide sequence ID" value="XM_010275312.1"/>
</dbReference>
<keyword evidence="6" id="KW-1185">Reference proteome</keyword>
<feature type="compositionally biased region" description="Pro residues" evidence="4">
    <location>
        <begin position="171"/>
        <end position="184"/>
    </location>
</feature>
<feature type="chain" id="PRO_5010580861" evidence="5">
    <location>
        <begin position="23"/>
        <end position="184"/>
    </location>
</feature>
<dbReference type="InParanoid" id="A0A1U8AZ25"/>
<dbReference type="PANTHER" id="PTHR33599">
    <property type="entry name" value="PROTEIN IDA-LIKE 5"/>
    <property type="match status" value="1"/>
</dbReference>
<feature type="signal peptide" evidence="5">
    <location>
        <begin position="1"/>
        <end position="22"/>
    </location>
</feature>
<evidence type="ECO:0000256" key="4">
    <source>
        <dbReference type="SAM" id="MobiDB-lite"/>
    </source>
</evidence>
<keyword evidence="3 5" id="KW-0732">Signal</keyword>
<evidence type="ECO:0000313" key="6">
    <source>
        <dbReference type="Proteomes" id="UP000189703"/>
    </source>
</evidence>
<dbReference type="KEGG" id="nnu:104609096"/>
<dbReference type="AlphaFoldDB" id="A0A1U8AZ25"/>
<dbReference type="GO" id="GO:0010227">
    <property type="term" value="P:floral organ abscission"/>
    <property type="evidence" value="ECO:0007669"/>
    <property type="project" value="InterPro"/>
</dbReference>